<dbReference type="OMA" id="ANNLCEL"/>
<organism evidence="6 7">
    <name type="scientific">Monosiga brevicollis</name>
    <name type="common">Choanoflagellate</name>
    <dbReference type="NCBI Taxonomy" id="81824"/>
    <lineage>
        <taxon>Eukaryota</taxon>
        <taxon>Choanoflagellata</taxon>
        <taxon>Craspedida</taxon>
        <taxon>Salpingoecidae</taxon>
        <taxon>Monosiga</taxon>
    </lineage>
</organism>
<dbReference type="SUPFAM" id="SSF47220">
    <property type="entry name" value="alpha-catenin/vinculin-like"/>
    <property type="match status" value="5"/>
</dbReference>
<dbReference type="InterPro" id="IPR017997">
    <property type="entry name" value="Vinculin"/>
</dbReference>
<dbReference type="Gene3D" id="1.20.120.230">
    <property type="entry name" value="Alpha-catenin/vinculin-like"/>
    <property type="match status" value="3"/>
</dbReference>
<evidence type="ECO:0000256" key="3">
    <source>
        <dbReference type="ARBA" id="ARBA00022490"/>
    </source>
</evidence>
<accession>A9V3M4</accession>
<sequence length="846" mass="91592">MSFEDDDKPKVRVHTRSIEQVLSPIADQVSQLIIFDEKARQNGEPIPDLTHDAEAIGMAIQNLVKVGREAMLQGDEQLQSRMPAACEQVRKIVNLGEAIIELLAVAKQISTLEELVVVMRSIKESLIALARLAEARHSDLINASLRRRLLVANETLRKGSPLLISALHTYLQNKHNEQAASSRDYAVDQMLNATHEIIVAVSSTELDEAGYADTPGEFYSAYEDAQHQLLSAAISLDIDALEHHIDSMSHFATMAAHDAHRPEQEETVLKNIESVRTTLQSLTEAGEGPELELVADAMIKRLANLNQSVQTCVAYSLTEAQVQGASMSAPLHKLIRAASDEAIPGLTINEHAAEFEDFAGMLVKASKQVASMSKDARRVKLVEVNSEQLQSVTMQLVNAARLCKEENSASAAEHLALLRDTWSYRADVLSATTAGMADPEQVIMVAGDGLQNDLEAVRQPEAGHQPELVRSKAGLVEARVNHLLSVADGEVENSEDRSYQQPIEQAASHLRTALPKYLSAVEKASQQPDDQAVQAEVKMTSVQLKQGVQQLRYAIRGEPVPLDAEGEDGEPDLSFAQSNKRPSLMEQSSQTSLLSPSRSVASDDEASDDEHTTAATGASEATAAGRQSPPRASSTTVSPHKLLLDASQPPTGPIAKAAQSLKKEASQWSAKRNPMVSTASEMADAMSAMALLANDSSRRRDVGDEVGNLAEMIGTAKVLSFVKEAAAWNLPEIAERAKDIRRQALEIAEQCSDKRLKADLLYLCDRLPTISTQLKIIASVKAASANASGSSEADAMLVKNAQNLMETVQRTVRAAEAASLKSFGAVADTAAALIKWKRKAQRFLPN</sequence>
<feature type="region of interest" description="Disordered" evidence="5">
    <location>
        <begin position="561"/>
        <end position="638"/>
    </location>
</feature>
<dbReference type="InterPro" id="IPR036723">
    <property type="entry name" value="Alpha-catenin/vinculin-like_sf"/>
</dbReference>
<reference evidence="6 7" key="1">
    <citation type="journal article" date="2008" name="Nature">
        <title>The genome of the choanoflagellate Monosiga brevicollis and the origin of metazoans.</title>
        <authorList>
            <consortium name="JGI Sequencing"/>
            <person name="King N."/>
            <person name="Westbrook M.J."/>
            <person name="Young S.L."/>
            <person name="Kuo A."/>
            <person name="Abedin M."/>
            <person name="Chapman J."/>
            <person name="Fairclough S."/>
            <person name="Hellsten U."/>
            <person name="Isogai Y."/>
            <person name="Letunic I."/>
            <person name="Marr M."/>
            <person name="Pincus D."/>
            <person name="Putnam N."/>
            <person name="Rokas A."/>
            <person name="Wright K.J."/>
            <person name="Zuzow R."/>
            <person name="Dirks W."/>
            <person name="Good M."/>
            <person name="Goodstein D."/>
            <person name="Lemons D."/>
            <person name="Li W."/>
            <person name="Lyons J.B."/>
            <person name="Morris A."/>
            <person name="Nichols S."/>
            <person name="Richter D.J."/>
            <person name="Salamov A."/>
            <person name="Bork P."/>
            <person name="Lim W.A."/>
            <person name="Manning G."/>
            <person name="Miller W.T."/>
            <person name="McGinnis W."/>
            <person name="Shapiro H."/>
            <person name="Tjian R."/>
            <person name="Grigoriev I.V."/>
            <person name="Rokhsar D."/>
        </authorList>
    </citation>
    <scope>NUCLEOTIDE SEQUENCE [LARGE SCALE GENOMIC DNA]</scope>
    <source>
        <strain evidence="7">MX1 / ATCC 50154</strain>
    </source>
</reference>
<comment type="subcellular location">
    <subcellularLocation>
        <location evidence="1">Cytoplasm</location>
    </subcellularLocation>
</comment>
<dbReference type="Proteomes" id="UP000001357">
    <property type="component" value="Unassembled WGS sequence"/>
</dbReference>
<evidence type="ECO:0008006" key="8">
    <source>
        <dbReference type="Google" id="ProtNLM"/>
    </source>
</evidence>
<dbReference type="GO" id="GO:0007155">
    <property type="term" value="P:cell adhesion"/>
    <property type="evidence" value="ECO:0000318"/>
    <property type="project" value="GO_Central"/>
</dbReference>
<evidence type="ECO:0000313" key="6">
    <source>
        <dbReference type="EMBL" id="EDQ87727.1"/>
    </source>
</evidence>
<dbReference type="RefSeq" id="XP_001747260.1">
    <property type="nucleotide sequence ID" value="XM_001747208.1"/>
</dbReference>
<keyword evidence="3" id="KW-0963">Cytoplasm</keyword>
<dbReference type="GO" id="GO:0005856">
    <property type="term" value="C:cytoskeleton"/>
    <property type="evidence" value="ECO:0000318"/>
    <property type="project" value="GO_Central"/>
</dbReference>
<dbReference type="eggNOG" id="KOG3681">
    <property type="taxonomic scope" value="Eukaryota"/>
</dbReference>
<name>A9V3M4_MONBE</name>
<feature type="compositionally biased region" description="Low complexity" evidence="5">
    <location>
        <begin position="613"/>
        <end position="624"/>
    </location>
</feature>
<dbReference type="GO" id="GO:0005737">
    <property type="term" value="C:cytoplasm"/>
    <property type="evidence" value="ECO:0000318"/>
    <property type="project" value="GO_Central"/>
</dbReference>
<evidence type="ECO:0000256" key="4">
    <source>
        <dbReference type="ARBA" id="ARBA00023203"/>
    </source>
</evidence>
<dbReference type="Pfam" id="PF01044">
    <property type="entry name" value="Vinculin"/>
    <property type="match status" value="1"/>
</dbReference>
<dbReference type="PANTHER" id="PTHR46180">
    <property type="entry name" value="VINCULIN"/>
    <property type="match status" value="1"/>
</dbReference>
<dbReference type="GO" id="GO:0045294">
    <property type="term" value="F:alpha-catenin binding"/>
    <property type="evidence" value="ECO:0000318"/>
    <property type="project" value="GO_Central"/>
</dbReference>
<dbReference type="FunCoup" id="A9V3M4">
    <property type="interactions" value="426"/>
</dbReference>
<dbReference type="GO" id="GO:0005886">
    <property type="term" value="C:plasma membrane"/>
    <property type="evidence" value="ECO:0000318"/>
    <property type="project" value="GO_Central"/>
</dbReference>
<dbReference type="GO" id="GO:0044291">
    <property type="term" value="C:cell-cell contact zone"/>
    <property type="evidence" value="ECO:0000318"/>
    <property type="project" value="GO_Central"/>
</dbReference>
<dbReference type="GO" id="GO:0051015">
    <property type="term" value="F:actin filament binding"/>
    <property type="evidence" value="ECO:0007669"/>
    <property type="project" value="InterPro"/>
</dbReference>
<dbReference type="InterPro" id="IPR006077">
    <property type="entry name" value="Vinculin/catenin"/>
</dbReference>
<dbReference type="KEGG" id="mbr:MONBRDRAFT_26824"/>
<evidence type="ECO:0000313" key="7">
    <source>
        <dbReference type="Proteomes" id="UP000001357"/>
    </source>
</evidence>
<evidence type="ECO:0000256" key="2">
    <source>
        <dbReference type="ARBA" id="ARBA00008376"/>
    </source>
</evidence>
<proteinExistence type="inferred from homology"/>
<dbReference type="STRING" id="81824.A9V3M4"/>
<protein>
    <recommendedName>
        <fullName evidence="8">Vinculin</fullName>
    </recommendedName>
</protein>
<dbReference type="GeneID" id="5892577"/>
<keyword evidence="4" id="KW-0009">Actin-binding</keyword>
<gene>
    <name evidence="6" type="ORF">MONBRDRAFT_26824</name>
</gene>
<dbReference type="GO" id="GO:0005925">
    <property type="term" value="C:focal adhesion"/>
    <property type="evidence" value="ECO:0000318"/>
    <property type="project" value="GO_Central"/>
</dbReference>
<feature type="compositionally biased region" description="Low complexity" evidence="5">
    <location>
        <begin position="587"/>
        <end position="599"/>
    </location>
</feature>
<comment type="similarity">
    <text evidence="2">Belongs to the vinculin/alpha-catenin family.</text>
</comment>
<dbReference type="AlphaFoldDB" id="A9V3M4"/>
<dbReference type="EMBL" id="CH991557">
    <property type="protein sequence ID" value="EDQ87727.1"/>
    <property type="molecule type" value="Genomic_DNA"/>
</dbReference>
<evidence type="ECO:0000256" key="1">
    <source>
        <dbReference type="ARBA" id="ARBA00004496"/>
    </source>
</evidence>
<keyword evidence="7" id="KW-1185">Reference proteome</keyword>
<evidence type="ECO:0000256" key="5">
    <source>
        <dbReference type="SAM" id="MobiDB-lite"/>
    </source>
</evidence>
<dbReference type="Gene3D" id="1.20.120.810">
    <property type="entry name" value="Vinculin, Vh2 four-helix bundle"/>
    <property type="match status" value="2"/>
</dbReference>
<dbReference type="InParanoid" id="A9V3M4"/>
<dbReference type="PRINTS" id="PR00806">
    <property type="entry name" value="VINCULIN"/>
</dbReference>
<dbReference type="GO" id="GO:0005912">
    <property type="term" value="C:adherens junction"/>
    <property type="evidence" value="ECO:0000318"/>
    <property type="project" value="GO_Central"/>
</dbReference>
<dbReference type="GO" id="GO:0008013">
    <property type="term" value="F:beta-catenin binding"/>
    <property type="evidence" value="ECO:0000318"/>
    <property type="project" value="GO_Central"/>
</dbReference>